<name>A0ABX2T749_9PROT</name>
<dbReference type="Gene3D" id="3.40.50.720">
    <property type="entry name" value="NAD(P)-binding Rossmann-like Domain"/>
    <property type="match status" value="1"/>
</dbReference>
<proteinExistence type="inferred from homology"/>
<reference evidence="3 4" key="1">
    <citation type="submission" date="2020-05" db="EMBL/GenBank/DDBJ databases">
        <title>Azospirillum oleiclasticum sp. nov, a nitrogen-fixing and heavy crude oil-emulsifying bacterium isolated from the crude oil of Yumen Oilfield.</title>
        <authorList>
            <person name="Wu D."/>
            <person name="Cai M."/>
            <person name="Zhang X."/>
        </authorList>
    </citation>
    <scope>NUCLEOTIDE SEQUENCE [LARGE SCALE GENOMIC DNA]</scope>
    <source>
        <strain evidence="3 4">ROY-1-1-2</strain>
    </source>
</reference>
<accession>A0ABX2T749</accession>
<evidence type="ECO:0000259" key="2">
    <source>
        <dbReference type="SMART" id="SM00822"/>
    </source>
</evidence>
<dbReference type="Proteomes" id="UP000584642">
    <property type="component" value="Unassembled WGS sequence"/>
</dbReference>
<dbReference type="InterPro" id="IPR057326">
    <property type="entry name" value="KR_dom"/>
</dbReference>
<dbReference type="InterPro" id="IPR002347">
    <property type="entry name" value="SDR_fam"/>
</dbReference>
<dbReference type="SUPFAM" id="SSF51735">
    <property type="entry name" value="NAD(P)-binding Rossmann-fold domains"/>
    <property type="match status" value="1"/>
</dbReference>
<gene>
    <name evidence="3" type="ORF">HND93_04580</name>
</gene>
<comment type="similarity">
    <text evidence="1">Belongs to the short-chain dehydrogenases/reductases (SDR) family.</text>
</comment>
<protein>
    <submittedName>
        <fullName evidence="3">SDR family oxidoreductase</fullName>
    </submittedName>
</protein>
<evidence type="ECO:0000313" key="3">
    <source>
        <dbReference type="EMBL" id="NYZ18978.1"/>
    </source>
</evidence>
<dbReference type="Pfam" id="PF13561">
    <property type="entry name" value="adh_short_C2"/>
    <property type="match status" value="1"/>
</dbReference>
<evidence type="ECO:0000256" key="1">
    <source>
        <dbReference type="ARBA" id="ARBA00006484"/>
    </source>
</evidence>
<evidence type="ECO:0000313" key="4">
    <source>
        <dbReference type="Proteomes" id="UP000584642"/>
    </source>
</evidence>
<dbReference type="SMART" id="SM00822">
    <property type="entry name" value="PKS_KR"/>
    <property type="match status" value="1"/>
</dbReference>
<comment type="caution">
    <text evidence="3">The sequence shown here is derived from an EMBL/GenBank/DDBJ whole genome shotgun (WGS) entry which is preliminary data.</text>
</comment>
<dbReference type="CDD" id="cd05233">
    <property type="entry name" value="SDR_c"/>
    <property type="match status" value="1"/>
</dbReference>
<dbReference type="InterPro" id="IPR036291">
    <property type="entry name" value="NAD(P)-bd_dom_sf"/>
</dbReference>
<sequence>MSEEHTAAERTVAERTVVVTGGASGIGAATVRRMAAEGAHVAILDRNMALATALAEELGPKAAAFAADILDEAAVQAIERTIADSLPPVTGVVACAGIPDIPRAIEDYPAADWERVVDSHLKGTYITCRAFGGPMAVRGGGAIVNIASVLSFRSGPVLAYGPAKTAISSLTESLAVHWARRGVRVNAVAPGWTDTPFLRPPERKGERDLTPILRATPLGRLIKPEEVAAVIGFLLSPTAAIITGVTLPCDGGVIAGSGWGPYGGFPA</sequence>
<dbReference type="PANTHER" id="PTHR42760">
    <property type="entry name" value="SHORT-CHAIN DEHYDROGENASES/REDUCTASES FAMILY MEMBER"/>
    <property type="match status" value="1"/>
</dbReference>
<dbReference type="EMBL" id="JABFDB010000001">
    <property type="protein sequence ID" value="NYZ18978.1"/>
    <property type="molecule type" value="Genomic_DNA"/>
</dbReference>
<organism evidence="3 4">
    <name type="scientific">Azospirillum oleiclasticum</name>
    <dbReference type="NCBI Taxonomy" id="2735135"/>
    <lineage>
        <taxon>Bacteria</taxon>
        <taxon>Pseudomonadati</taxon>
        <taxon>Pseudomonadota</taxon>
        <taxon>Alphaproteobacteria</taxon>
        <taxon>Rhodospirillales</taxon>
        <taxon>Azospirillaceae</taxon>
        <taxon>Azospirillum</taxon>
    </lineage>
</organism>
<dbReference type="RefSeq" id="WP_180280668.1">
    <property type="nucleotide sequence ID" value="NZ_JABFDB010000001.1"/>
</dbReference>
<dbReference type="PRINTS" id="PR00081">
    <property type="entry name" value="GDHRDH"/>
</dbReference>
<feature type="domain" description="Ketoreductase" evidence="2">
    <location>
        <begin position="15"/>
        <end position="195"/>
    </location>
</feature>
<dbReference type="PANTHER" id="PTHR42760:SF123">
    <property type="entry name" value="OXIDOREDUCTASE"/>
    <property type="match status" value="1"/>
</dbReference>
<keyword evidence="4" id="KW-1185">Reference proteome</keyword>